<dbReference type="InterPro" id="IPR027417">
    <property type="entry name" value="P-loop_NTPase"/>
</dbReference>
<dbReference type="PANTHER" id="PTHR45909">
    <property type="entry name" value="ADP-RIBOSYLATION FACTOR-RELATED PROTEIN 1"/>
    <property type="match status" value="1"/>
</dbReference>
<name>A0AAV9IDN8_9RHOD</name>
<dbReference type="NCBIfam" id="TIGR00231">
    <property type="entry name" value="small_GTP"/>
    <property type="match status" value="1"/>
</dbReference>
<accession>A0AAV9IDN8</accession>
<dbReference type="GO" id="GO:0005525">
    <property type="term" value="F:GTP binding"/>
    <property type="evidence" value="ECO:0007669"/>
    <property type="project" value="UniProtKB-KW"/>
</dbReference>
<evidence type="ECO:0000313" key="6">
    <source>
        <dbReference type="Proteomes" id="UP001300502"/>
    </source>
</evidence>
<dbReference type="EMBL" id="JANCYU010000030">
    <property type="protein sequence ID" value="KAK4525443.1"/>
    <property type="molecule type" value="Genomic_DNA"/>
</dbReference>
<keyword evidence="4" id="KW-0479">Metal-binding</keyword>
<dbReference type="GO" id="GO:0003924">
    <property type="term" value="F:GTPase activity"/>
    <property type="evidence" value="ECO:0007669"/>
    <property type="project" value="InterPro"/>
</dbReference>
<dbReference type="SUPFAM" id="SSF52540">
    <property type="entry name" value="P-loop containing nucleoside triphosphate hydrolases"/>
    <property type="match status" value="1"/>
</dbReference>
<organism evidence="5 6">
    <name type="scientific">Galdieria yellowstonensis</name>
    <dbReference type="NCBI Taxonomy" id="3028027"/>
    <lineage>
        <taxon>Eukaryota</taxon>
        <taxon>Rhodophyta</taxon>
        <taxon>Bangiophyceae</taxon>
        <taxon>Galdieriales</taxon>
        <taxon>Galdieriaceae</taxon>
        <taxon>Galdieria</taxon>
    </lineage>
</organism>
<feature type="binding site" evidence="3">
    <location>
        <begin position="158"/>
        <end position="161"/>
    </location>
    <ligand>
        <name>GTP</name>
        <dbReference type="ChEBI" id="CHEBI:37565"/>
    </ligand>
</feature>
<dbReference type="InterPro" id="IPR006689">
    <property type="entry name" value="Small_GTPase_ARF/SAR"/>
</dbReference>
<dbReference type="CDD" id="cd00878">
    <property type="entry name" value="Arf_Arl"/>
    <property type="match status" value="1"/>
</dbReference>
<dbReference type="GO" id="GO:0043001">
    <property type="term" value="P:Golgi to plasma membrane protein transport"/>
    <property type="evidence" value="ECO:0007669"/>
    <property type="project" value="TreeGrafter"/>
</dbReference>
<feature type="binding site" evidence="3">
    <location>
        <position position="102"/>
    </location>
    <ligand>
        <name>GTP</name>
        <dbReference type="ChEBI" id="CHEBI:37565"/>
    </ligand>
</feature>
<evidence type="ECO:0000256" key="4">
    <source>
        <dbReference type="PIRSR" id="PIRSR606689-2"/>
    </source>
</evidence>
<dbReference type="PANTHER" id="PTHR45909:SF1">
    <property type="entry name" value="ADP-RIBOSYLATION FACTOR-RELATED PROTEIN 1"/>
    <property type="match status" value="1"/>
</dbReference>
<evidence type="ECO:0000256" key="2">
    <source>
        <dbReference type="ARBA" id="ARBA00023134"/>
    </source>
</evidence>
<dbReference type="GO" id="GO:0005794">
    <property type="term" value="C:Golgi apparatus"/>
    <property type="evidence" value="ECO:0007669"/>
    <property type="project" value="TreeGrafter"/>
</dbReference>
<evidence type="ECO:0000313" key="5">
    <source>
        <dbReference type="EMBL" id="KAK4525443.1"/>
    </source>
</evidence>
<dbReference type="GO" id="GO:0006886">
    <property type="term" value="P:intracellular protein transport"/>
    <property type="evidence" value="ECO:0007669"/>
    <property type="project" value="TreeGrafter"/>
</dbReference>
<dbReference type="PROSITE" id="PS51417">
    <property type="entry name" value="ARF"/>
    <property type="match status" value="1"/>
</dbReference>
<dbReference type="PRINTS" id="PR00449">
    <property type="entry name" value="RASTRNSFRMNG"/>
</dbReference>
<dbReference type="SMART" id="SM00175">
    <property type="entry name" value="RAB"/>
    <property type="match status" value="1"/>
</dbReference>
<dbReference type="SMART" id="SM00178">
    <property type="entry name" value="SAR"/>
    <property type="match status" value="1"/>
</dbReference>
<keyword evidence="4" id="KW-0460">Magnesium</keyword>
<dbReference type="Proteomes" id="UP001300502">
    <property type="component" value="Unassembled WGS sequence"/>
</dbReference>
<keyword evidence="1 3" id="KW-0547">Nucleotide-binding</keyword>
<dbReference type="InterPro" id="IPR024156">
    <property type="entry name" value="Small_GTPase_ARF"/>
</dbReference>
<dbReference type="GO" id="GO:0034067">
    <property type="term" value="P:protein localization to Golgi apparatus"/>
    <property type="evidence" value="ECO:0007669"/>
    <property type="project" value="TreeGrafter"/>
</dbReference>
<feature type="binding site" evidence="3">
    <location>
        <begin position="48"/>
        <end position="55"/>
    </location>
    <ligand>
        <name>GTP</name>
        <dbReference type="ChEBI" id="CHEBI:37565"/>
    </ligand>
</feature>
<dbReference type="AlphaFoldDB" id="A0AAV9IDN8"/>
<feature type="binding site" evidence="4">
    <location>
        <position position="80"/>
    </location>
    <ligand>
        <name>Mg(2+)</name>
        <dbReference type="ChEBI" id="CHEBI:18420"/>
    </ligand>
</feature>
<dbReference type="Pfam" id="PF00025">
    <property type="entry name" value="Arf"/>
    <property type="match status" value="1"/>
</dbReference>
<protein>
    <recommendedName>
        <fullName evidence="7">ADP-ribosylation factor</fullName>
    </recommendedName>
</protein>
<dbReference type="InterPro" id="IPR005225">
    <property type="entry name" value="Small_GTP-bd"/>
</dbReference>
<evidence type="ECO:0008006" key="7">
    <source>
        <dbReference type="Google" id="ProtNLM"/>
    </source>
</evidence>
<dbReference type="GO" id="GO:0046872">
    <property type="term" value="F:metal ion binding"/>
    <property type="evidence" value="ECO:0007669"/>
    <property type="project" value="UniProtKB-KW"/>
</dbReference>
<proteinExistence type="predicted"/>
<sequence>MMDATVTTIIGIGIVPTNHHHHLMFGLLGAAWKQFQGQQPITTTILLGPSGVGKTTILERLKTLFACNENETKMTKIRPTVGLNVANLKVENTYFLVWDFGGKESLRPIWEKYVGDAKTVVYVIDSSSEDTVNEAKKLLKELLERQDLLRVPFLIYVNKQDLPGALSLQQVVDKLDLAVEVNRLRWFQNCSALQNYGIKEGFEWLERHLTITCQNSTNEKKVNLAKPESSYRAEQ</sequence>
<keyword evidence="6" id="KW-1185">Reference proteome</keyword>
<keyword evidence="2 3" id="KW-0342">GTP-binding</keyword>
<dbReference type="SMART" id="SM00177">
    <property type="entry name" value="ARF"/>
    <property type="match status" value="1"/>
</dbReference>
<feature type="binding site" evidence="4">
    <location>
        <position position="55"/>
    </location>
    <ligand>
        <name>Mg(2+)</name>
        <dbReference type="ChEBI" id="CHEBI:18420"/>
    </ligand>
</feature>
<gene>
    <name evidence="5" type="ORF">GAYE_SCF12G3351</name>
</gene>
<reference evidence="5 6" key="1">
    <citation type="submission" date="2022-07" db="EMBL/GenBank/DDBJ databases">
        <title>Genome-wide signatures of adaptation to extreme environments.</title>
        <authorList>
            <person name="Cho C.H."/>
            <person name="Yoon H.S."/>
        </authorList>
    </citation>
    <scope>NUCLEOTIDE SEQUENCE [LARGE SCALE GENOMIC DNA]</scope>
    <source>
        <strain evidence="5 6">108.79 E11</strain>
    </source>
</reference>
<evidence type="ECO:0000256" key="1">
    <source>
        <dbReference type="ARBA" id="ARBA00022741"/>
    </source>
</evidence>
<evidence type="ECO:0000256" key="3">
    <source>
        <dbReference type="PIRSR" id="PIRSR606689-1"/>
    </source>
</evidence>
<dbReference type="Gene3D" id="3.40.50.300">
    <property type="entry name" value="P-loop containing nucleotide triphosphate hydrolases"/>
    <property type="match status" value="1"/>
</dbReference>
<comment type="caution">
    <text evidence="5">The sequence shown here is derived from an EMBL/GenBank/DDBJ whole genome shotgun (WGS) entry which is preliminary data.</text>
</comment>